<comment type="caution">
    <text evidence="2">The sequence shown here is derived from an EMBL/GenBank/DDBJ whole genome shotgun (WGS) entry which is preliminary data.</text>
</comment>
<evidence type="ECO:0000313" key="3">
    <source>
        <dbReference type="Proteomes" id="UP000054422"/>
    </source>
</evidence>
<protein>
    <submittedName>
        <fullName evidence="2">Uncharacterized protein</fullName>
    </submittedName>
</protein>
<evidence type="ECO:0000256" key="1">
    <source>
        <dbReference type="SAM" id="Coils"/>
    </source>
</evidence>
<dbReference type="EMBL" id="JNCF01000001">
    <property type="protein sequence ID" value="KGP64384.1"/>
    <property type="molecule type" value="Genomic_DNA"/>
</dbReference>
<keyword evidence="3" id="KW-1185">Reference proteome</keyword>
<dbReference type="AlphaFoldDB" id="A0A0A2SYB6"/>
<keyword evidence="1" id="KW-0175">Coiled coil</keyword>
<evidence type="ECO:0000313" key="2">
    <source>
        <dbReference type="EMBL" id="KGP64384.1"/>
    </source>
</evidence>
<dbReference type="Proteomes" id="UP000054422">
    <property type="component" value="Unassembled WGS sequence"/>
</dbReference>
<proteinExistence type="predicted"/>
<accession>A0A0A2SYB6</accession>
<gene>
    <name evidence="2" type="ORF">EP47_11450</name>
</gene>
<sequence length="801" mass="92517">MPDIIILTHAPQKTLGDPSAAAKLQQILMEKFAGYYRNLVIKVVVNVKKSDEEPVRNLFAQGMSYELINGIDTSEGMTRLKEIISEAELIISYPTPHFIVENVAELLSDSMKPVISIAEYDYDMRFQLSQRKYIPIIPGTFFLSTGIGEGNLGIYIEKFSEPAKIHPEDYAKLPGDLLSESKELYFGYFNKLFKSYTGATPIKYIAFAINSSSKREIDIILPLQPRDTPEGNSESKANILLSDEFIKDLETFNHILISYLPTGPHSPLYLMYQRKGDNLAVSEISQEDFENQKDKSDKLIRIINPFPLHKDSMRALVEASEPVNLLTGDQSFSEALSLSKIAFYQTMPWKRKFYDALRAASQKYKTLEEWFEIAGKKGVPVQALVEFYKKNKDNLLAEVQALQKDFEKSKNLSVLFPNFLDNFLQSNPLERFTQFIDHLKHNMEYYANVEKPDEQRYVLTQKSLGDHLFFYLNQAKTIEKKNKMLAYFDSHIDSLIKMNPIKKVWFYFNLKTQHPELPISLPASYIIEYLHNLALSEEDIYDIYGTPILKNQTANTYAKATEQEEQLQETMLSLYSCLRILEITDIAQFTPEEKLNALSEIMRCGAICRQSGDELDKYWLEFLEHEMDKRVWQQMLKLLFTTPCYKSLDEGAAFDPDKPSLFFKLSKHRPKLVEMLLHHPDAIRMLTKELFFTDHPTVKAYHTKINELVLNSLFSIRFPSIPSYRFFRDFPKVTPKEKELIGKILSVEGEEQAVIISFLKEKLATNPKEIAQFTKDFTEYLPGYLREFFISEQVAPPSSCS</sequence>
<name>A0A0A2SYB6_9GAMM</name>
<reference evidence="2 3" key="1">
    <citation type="submission" date="2014-05" db="EMBL/GenBank/DDBJ databases">
        <authorList>
            <person name="Rizzardi K."/>
            <person name="Winiecka-Krusnell J."/>
            <person name="Ramliden M."/>
            <person name="Alm E."/>
            <person name="Andersson S."/>
            <person name="Byfors S."/>
        </authorList>
    </citation>
    <scope>NUCLEOTIDE SEQUENCE [LARGE SCALE GENOMIC DNA]</scope>
    <source>
        <strain evidence="2 3">LEGN</strain>
    </source>
</reference>
<organism evidence="2 3">
    <name type="scientific">Legionella norrlandica</name>
    <dbReference type="NCBI Taxonomy" id="1498499"/>
    <lineage>
        <taxon>Bacteria</taxon>
        <taxon>Pseudomonadati</taxon>
        <taxon>Pseudomonadota</taxon>
        <taxon>Gammaproteobacteria</taxon>
        <taxon>Legionellales</taxon>
        <taxon>Legionellaceae</taxon>
        <taxon>Legionella</taxon>
    </lineage>
</organism>
<feature type="coiled-coil region" evidence="1">
    <location>
        <begin position="385"/>
        <end position="412"/>
    </location>
</feature>